<dbReference type="PANTHER" id="PTHR46146:SF7">
    <property type="entry name" value="OS11G0664000 PROTEIN"/>
    <property type="match status" value="1"/>
</dbReference>
<dbReference type="GO" id="GO:0005524">
    <property type="term" value="F:ATP binding"/>
    <property type="evidence" value="ECO:0007669"/>
    <property type="project" value="InterPro"/>
</dbReference>
<keyword evidence="4" id="KW-1185">Reference proteome</keyword>
<dbReference type="STRING" id="4536.A0A0E0FXU7"/>
<dbReference type="AlphaFoldDB" id="A0A0E0FXU7"/>
<dbReference type="PROSITE" id="PS50011">
    <property type="entry name" value="PROTEIN_KINASE_DOM"/>
    <property type="match status" value="1"/>
</dbReference>
<dbReference type="GO" id="GO:0007166">
    <property type="term" value="P:cell surface receptor signaling pathway"/>
    <property type="evidence" value="ECO:0007669"/>
    <property type="project" value="InterPro"/>
</dbReference>
<dbReference type="CDD" id="cd21037">
    <property type="entry name" value="MLKL_NTD"/>
    <property type="match status" value="1"/>
</dbReference>
<dbReference type="InterPro" id="IPR000719">
    <property type="entry name" value="Prot_kinase_dom"/>
</dbReference>
<dbReference type="Pfam" id="PF19584">
    <property type="entry name" value="MCAfunc"/>
    <property type="match status" value="1"/>
</dbReference>
<dbReference type="InterPro" id="IPR036537">
    <property type="entry name" value="Adaptor_Cbl_N_dom_sf"/>
</dbReference>
<feature type="compositionally biased region" description="Basic and acidic residues" evidence="1">
    <location>
        <begin position="550"/>
        <end position="571"/>
    </location>
</feature>
<evidence type="ECO:0000313" key="4">
    <source>
        <dbReference type="Proteomes" id="UP000006591"/>
    </source>
</evidence>
<reference evidence="3" key="2">
    <citation type="submission" date="2018-04" db="EMBL/GenBank/DDBJ databases">
        <title>OnivRS2 (Oryza nivara Reference Sequence Version 2).</title>
        <authorList>
            <person name="Zhang J."/>
            <person name="Kudrna D."/>
            <person name="Lee S."/>
            <person name="Talag J."/>
            <person name="Rajasekar S."/>
            <person name="Welchert J."/>
            <person name="Hsing Y.-I."/>
            <person name="Wing R.A."/>
        </authorList>
    </citation>
    <scope>NUCLEOTIDE SEQUENCE [LARGE SCALE GENOMIC DNA]</scope>
</reference>
<dbReference type="Pfam" id="PF00069">
    <property type="entry name" value="Pkinase"/>
    <property type="match status" value="1"/>
</dbReference>
<dbReference type="HOGENOM" id="CLU_000288_158_3_1"/>
<organism evidence="3">
    <name type="scientific">Oryza nivara</name>
    <name type="common">Indian wild rice</name>
    <name type="synonym">Oryza sativa f. spontanea</name>
    <dbReference type="NCBI Taxonomy" id="4536"/>
    <lineage>
        <taxon>Eukaryota</taxon>
        <taxon>Viridiplantae</taxon>
        <taxon>Streptophyta</taxon>
        <taxon>Embryophyta</taxon>
        <taxon>Tracheophyta</taxon>
        <taxon>Spermatophyta</taxon>
        <taxon>Magnoliopsida</taxon>
        <taxon>Liliopsida</taxon>
        <taxon>Poales</taxon>
        <taxon>Poaceae</taxon>
        <taxon>BOP clade</taxon>
        <taxon>Oryzoideae</taxon>
        <taxon>Oryzeae</taxon>
        <taxon>Oryzinae</taxon>
        <taxon>Oryza</taxon>
    </lineage>
</organism>
<dbReference type="PROSITE" id="PS00108">
    <property type="entry name" value="PROTEIN_KINASE_ST"/>
    <property type="match status" value="1"/>
</dbReference>
<dbReference type="Gene3D" id="1.20.930.20">
    <property type="entry name" value="Adaptor protein Cbl, N-terminal domain"/>
    <property type="match status" value="1"/>
</dbReference>
<sequence length="597" mass="65125">MWSGLGQAATVAQLVGADVGSLISVIMQAAMTARQNKKECEQLARRVFMIAELLPHLQDPEVMRRPEVRRPLAGLDDALREAHELVASCQGRAAAYRLVMAWRQAERFREVQSKIDSYLLVFPFISHIDITRRLDRIYRVLLPNDTTLPSASAGIPNHEMEGERFTMAELAAATNNFATDRQIGTNPVARVYKGRLADGREVAVKQLVGNSNLSLAVEEEFQAELSLLSIRHCHIVRLLGRCAAEEKHLVVYEYMKNGTLDDHLHGAPSSSPSPVTTSWRTRVEILLGVSRAVEHLQSSSSDGERRRPVIHRDIKPSNILLDDAWAPRLTDFGLSLTWDERECSSELPVVGTHGYAAPEYVATGRIRPASDVYGVGVVMLEVLTGRKALSQRAVVLKDGCTGFAPESLVDLALPVIRSGKARKLLDKRLTPTPKRRQLRAADMVARTAARCLLHDWVKRPAISEVVVDLKAALELVRFDAAENSGEAPAATAALEDSARLGFFSLFLALCSALGGKAPRRRGEARRPAAGAAATSGGASLATAALGGQDRQLEMAARREEREKERGERDGEGWQCGMGQAATVAQLVGADVGRLISP</sequence>
<dbReference type="EnsemblPlants" id="ONIVA01G47540.1">
    <property type="protein sequence ID" value="ONIVA01G47540.1"/>
    <property type="gene ID" value="ONIVA01G47540"/>
</dbReference>
<reference evidence="3" key="1">
    <citation type="submission" date="2015-04" db="UniProtKB">
        <authorList>
            <consortium name="EnsemblPlants"/>
        </authorList>
    </citation>
    <scope>IDENTIFICATION</scope>
    <source>
        <strain evidence="3">SL10</strain>
    </source>
</reference>
<evidence type="ECO:0000256" key="1">
    <source>
        <dbReference type="SAM" id="MobiDB-lite"/>
    </source>
</evidence>
<dbReference type="Proteomes" id="UP000006591">
    <property type="component" value="Chromosome 1"/>
</dbReference>
<dbReference type="PANTHER" id="PTHR46146">
    <property type="entry name" value="SERINE/THREONINE-PROTEIN KINASE-LIKE PROTEIN CCR4"/>
    <property type="match status" value="1"/>
</dbReference>
<feature type="domain" description="Protein kinase" evidence="2">
    <location>
        <begin position="177"/>
        <end position="457"/>
    </location>
</feature>
<dbReference type="InterPro" id="IPR011009">
    <property type="entry name" value="Kinase-like_dom_sf"/>
</dbReference>
<dbReference type="Gene3D" id="1.10.510.10">
    <property type="entry name" value="Transferase(Phosphotransferase) domain 1"/>
    <property type="match status" value="1"/>
</dbReference>
<dbReference type="OMA" id="NHEMEGE"/>
<feature type="region of interest" description="Disordered" evidence="1">
    <location>
        <begin position="550"/>
        <end position="574"/>
    </location>
</feature>
<accession>A0A0E0FXU7</accession>
<dbReference type="InterPro" id="IPR045766">
    <property type="entry name" value="MCAfunc"/>
</dbReference>
<protein>
    <recommendedName>
        <fullName evidence="2">Protein kinase domain-containing protein</fullName>
    </recommendedName>
</protein>
<dbReference type="Gene3D" id="3.30.200.20">
    <property type="entry name" value="Phosphorylase Kinase, domain 1"/>
    <property type="match status" value="1"/>
</dbReference>
<dbReference type="eggNOG" id="KOG1187">
    <property type="taxonomic scope" value="Eukaryota"/>
</dbReference>
<proteinExistence type="predicted"/>
<evidence type="ECO:0000259" key="2">
    <source>
        <dbReference type="PROSITE" id="PS50011"/>
    </source>
</evidence>
<name>A0A0E0FXU7_ORYNI</name>
<dbReference type="GO" id="GO:0004672">
    <property type="term" value="F:protein kinase activity"/>
    <property type="evidence" value="ECO:0007669"/>
    <property type="project" value="InterPro"/>
</dbReference>
<dbReference type="SMART" id="SM00220">
    <property type="entry name" value="S_TKc"/>
    <property type="match status" value="1"/>
</dbReference>
<dbReference type="Gramene" id="ONIVA01G47540.1">
    <property type="protein sequence ID" value="ONIVA01G47540.1"/>
    <property type="gene ID" value="ONIVA01G47540"/>
</dbReference>
<evidence type="ECO:0000313" key="3">
    <source>
        <dbReference type="EnsemblPlants" id="ONIVA01G47540.1"/>
    </source>
</evidence>
<dbReference type="SUPFAM" id="SSF56112">
    <property type="entry name" value="Protein kinase-like (PK-like)"/>
    <property type="match status" value="1"/>
</dbReference>
<dbReference type="InterPro" id="IPR059179">
    <property type="entry name" value="MLKL-like_MCAfunc"/>
</dbReference>
<dbReference type="InterPro" id="IPR008271">
    <property type="entry name" value="Ser/Thr_kinase_AS"/>
</dbReference>